<reference evidence="14 15" key="1">
    <citation type="journal article" date="2019" name="Emerg. Microbes Infect.">
        <title>Comprehensive subspecies identification of 175 nontuberculous mycobacteria species based on 7547 genomic profiles.</title>
        <authorList>
            <person name="Matsumoto Y."/>
            <person name="Kinjo T."/>
            <person name="Motooka D."/>
            <person name="Nabeya D."/>
            <person name="Jung N."/>
            <person name="Uechi K."/>
            <person name="Horii T."/>
            <person name="Iida T."/>
            <person name="Fujita J."/>
            <person name="Nakamura S."/>
        </authorList>
    </citation>
    <scope>NUCLEOTIDE SEQUENCE [LARGE SCALE GENOMIC DNA]</scope>
    <source>
        <strain evidence="14 15">JCM 12603</strain>
    </source>
</reference>
<evidence type="ECO:0000256" key="11">
    <source>
        <dbReference type="SAM" id="Phobius"/>
    </source>
</evidence>
<feature type="transmembrane region" description="Helical" evidence="11">
    <location>
        <begin position="40"/>
        <end position="59"/>
    </location>
</feature>
<dbReference type="InterPro" id="IPR027417">
    <property type="entry name" value="P-loop_NTPase"/>
</dbReference>
<feature type="transmembrane region" description="Helical" evidence="11">
    <location>
        <begin position="266"/>
        <end position="287"/>
    </location>
</feature>
<dbReference type="PANTHER" id="PTHR43394:SF1">
    <property type="entry name" value="ATP-BINDING CASSETTE SUB-FAMILY B MEMBER 10, MITOCHONDRIAL"/>
    <property type="match status" value="1"/>
</dbReference>
<protein>
    <submittedName>
        <fullName evidence="14">ABC transporter ATP-binding protein</fullName>
    </submittedName>
</protein>
<dbReference type="Proteomes" id="UP000466785">
    <property type="component" value="Chromosome"/>
</dbReference>
<keyword evidence="15" id="KW-1185">Reference proteome</keyword>
<feature type="domain" description="ABC transporter" evidence="12">
    <location>
        <begin position="397"/>
        <end position="636"/>
    </location>
</feature>
<dbReference type="GO" id="GO:0015421">
    <property type="term" value="F:ABC-type oligopeptide transporter activity"/>
    <property type="evidence" value="ECO:0007669"/>
    <property type="project" value="TreeGrafter"/>
</dbReference>
<keyword evidence="5" id="KW-0547">Nucleotide-binding</keyword>
<dbReference type="PROSITE" id="PS50893">
    <property type="entry name" value="ABC_TRANSPORTER_2"/>
    <property type="match status" value="1"/>
</dbReference>
<keyword evidence="4 11" id="KW-0812">Transmembrane</keyword>
<organism evidence="14 15">
    <name type="scientific">Mycolicibacterium poriferae</name>
    <dbReference type="NCBI Taxonomy" id="39694"/>
    <lineage>
        <taxon>Bacteria</taxon>
        <taxon>Bacillati</taxon>
        <taxon>Actinomycetota</taxon>
        <taxon>Actinomycetes</taxon>
        <taxon>Mycobacteriales</taxon>
        <taxon>Mycobacteriaceae</taxon>
        <taxon>Mycolicibacterium</taxon>
    </lineage>
</organism>
<evidence type="ECO:0000256" key="1">
    <source>
        <dbReference type="ARBA" id="ARBA00004651"/>
    </source>
</evidence>
<evidence type="ECO:0000259" key="13">
    <source>
        <dbReference type="PROSITE" id="PS50929"/>
    </source>
</evidence>
<feature type="transmembrane region" description="Helical" evidence="11">
    <location>
        <begin position="79"/>
        <end position="99"/>
    </location>
</feature>
<keyword evidence="6 14" id="KW-0067">ATP-binding</keyword>
<evidence type="ECO:0000256" key="9">
    <source>
        <dbReference type="ARBA" id="ARBA00061644"/>
    </source>
</evidence>
<dbReference type="KEGG" id="mpof:MPOR_51260"/>
<dbReference type="FunFam" id="3.40.50.300:FF:000299">
    <property type="entry name" value="ABC transporter ATP-binding protein/permease"/>
    <property type="match status" value="1"/>
</dbReference>
<feature type="domain" description="ABC transmembrane type-1" evidence="13">
    <location>
        <begin position="43"/>
        <end position="325"/>
    </location>
</feature>
<keyword evidence="3" id="KW-1003">Cell membrane</keyword>
<evidence type="ECO:0000313" key="15">
    <source>
        <dbReference type="Proteomes" id="UP000466785"/>
    </source>
</evidence>
<evidence type="ECO:0000256" key="3">
    <source>
        <dbReference type="ARBA" id="ARBA00022475"/>
    </source>
</evidence>
<accession>A0A6N4VJA7</accession>
<keyword evidence="2" id="KW-0813">Transport</keyword>
<evidence type="ECO:0000256" key="4">
    <source>
        <dbReference type="ARBA" id="ARBA00022692"/>
    </source>
</evidence>
<dbReference type="Gene3D" id="1.20.1560.10">
    <property type="entry name" value="ABC transporter type 1, transmembrane domain"/>
    <property type="match status" value="1"/>
</dbReference>
<dbReference type="InterPro" id="IPR003439">
    <property type="entry name" value="ABC_transporter-like_ATP-bd"/>
</dbReference>
<dbReference type="InterPro" id="IPR017871">
    <property type="entry name" value="ABC_transporter-like_CS"/>
</dbReference>
<dbReference type="GO" id="GO:0016887">
    <property type="term" value="F:ATP hydrolysis activity"/>
    <property type="evidence" value="ECO:0007669"/>
    <property type="project" value="InterPro"/>
</dbReference>
<evidence type="ECO:0000256" key="7">
    <source>
        <dbReference type="ARBA" id="ARBA00022989"/>
    </source>
</evidence>
<feature type="transmembrane region" description="Helical" evidence="11">
    <location>
        <begin position="182"/>
        <end position="200"/>
    </location>
</feature>
<feature type="transmembrane region" description="Helical" evidence="11">
    <location>
        <begin position="299"/>
        <end position="322"/>
    </location>
</feature>
<dbReference type="InterPro" id="IPR036640">
    <property type="entry name" value="ABC1_TM_sf"/>
</dbReference>
<dbReference type="InterPro" id="IPR011527">
    <property type="entry name" value="ABC1_TM_dom"/>
</dbReference>
<evidence type="ECO:0000256" key="6">
    <source>
        <dbReference type="ARBA" id="ARBA00022840"/>
    </source>
</evidence>
<evidence type="ECO:0000313" key="14">
    <source>
        <dbReference type="EMBL" id="BBX54100.1"/>
    </source>
</evidence>
<evidence type="ECO:0000256" key="5">
    <source>
        <dbReference type="ARBA" id="ARBA00022741"/>
    </source>
</evidence>
<dbReference type="CDD" id="cd18543">
    <property type="entry name" value="ABC_6TM_Rv0194_D1_like"/>
    <property type="match status" value="1"/>
</dbReference>
<dbReference type="AlphaFoldDB" id="A0A6N4VJA7"/>
<feature type="region of interest" description="Disordered" evidence="10">
    <location>
        <begin position="369"/>
        <end position="413"/>
    </location>
</feature>
<evidence type="ECO:0000256" key="8">
    <source>
        <dbReference type="ARBA" id="ARBA00023136"/>
    </source>
</evidence>
<dbReference type="InterPro" id="IPR003593">
    <property type="entry name" value="AAA+_ATPase"/>
</dbReference>
<dbReference type="Gene3D" id="3.40.50.300">
    <property type="entry name" value="P-loop containing nucleotide triphosphate hydrolases"/>
    <property type="match status" value="1"/>
</dbReference>
<dbReference type="EMBL" id="AP022570">
    <property type="protein sequence ID" value="BBX54100.1"/>
    <property type="molecule type" value="Genomic_DNA"/>
</dbReference>
<dbReference type="PROSITE" id="PS00211">
    <property type="entry name" value="ABC_TRANSPORTER_1"/>
    <property type="match status" value="1"/>
</dbReference>
<keyword evidence="7 11" id="KW-1133">Transmembrane helix</keyword>
<dbReference type="Pfam" id="PF00005">
    <property type="entry name" value="ABC_tran"/>
    <property type="match status" value="1"/>
</dbReference>
<dbReference type="RefSeq" id="WP_163678927.1">
    <property type="nucleotide sequence ID" value="NZ_AP022570.1"/>
</dbReference>
<dbReference type="GO" id="GO:0005524">
    <property type="term" value="F:ATP binding"/>
    <property type="evidence" value="ECO:0007669"/>
    <property type="project" value="UniProtKB-KW"/>
</dbReference>
<dbReference type="InterPro" id="IPR039421">
    <property type="entry name" value="Type_1_exporter"/>
</dbReference>
<sequence>MVDARKTALDKAPAIAPPPRRARSSSDLWRMLPYLMPYRVRWIAMLLTALASLGATISIPLMTKAVIDGPVRHQDQQGLWLLGAAAMGVGITEAVLWFIRRWLVSRATMGVEADIRKDLYARLQILPMSFHGGWQSGQLLSRIMNDLGTIRRFMSFGLTFLLLNILQITVITTILLVMYWPLGVVVAVSIVPITLTVLHFQQEYTRLSRQAQDQAGHVATHVEESALGLRVIKSFGREDYVYDRFDRQLTDLYDTQLGRVSVSAKFWTLLEIIPNLTLIVVLGFGAYAAGNGSVTLGTLVAFITMMLSLVWPIASLGFLLSMTQESFTAANRIAEIFDAPRDITDGPRDQAPRGGRLELVDVGFRFPSDGPNRDAASGGPDRDAASGGPDRDAASGGPDRDAASGGPDRDSGASQEWALRHVNLTVEPGETLALVGATGSGKSVLVGLMSRLYDVSEGQIRIDGTDIRELSLDALRQTVATAFEDPTLFSMSVAENLALGRPDADDAELHRAIEVAAAQFVYDLPFGLQTRIGEQGMSLSGGQRQRLSLARAILAAPKILVLDDTLSALDVHTEAVVEAALRRVLESVTGVVVANRASTVLLADRVALLQRGTITHVGTHAELLAEVPEYRYLLAADDELDDGAERECEWSDERWPEDRTSIDRLRIFEPDDGDEGNRLEHEILERRP</sequence>
<evidence type="ECO:0000259" key="12">
    <source>
        <dbReference type="PROSITE" id="PS50893"/>
    </source>
</evidence>
<name>A0A6N4VJA7_9MYCO</name>
<feature type="region of interest" description="Disordered" evidence="10">
    <location>
        <begin position="666"/>
        <end position="688"/>
    </location>
</feature>
<keyword evidence="8 11" id="KW-0472">Membrane</keyword>
<comment type="similarity">
    <text evidence="9">Belongs to the ABC transporter superfamily. Lipid exporter (TC 3.A.1.106) family.</text>
</comment>
<comment type="subcellular location">
    <subcellularLocation>
        <location evidence="1">Cell membrane</location>
        <topology evidence="1">Multi-pass membrane protein</topology>
    </subcellularLocation>
</comment>
<dbReference type="GO" id="GO:0005886">
    <property type="term" value="C:plasma membrane"/>
    <property type="evidence" value="ECO:0007669"/>
    <property type="project" value="UniProtKB-SubCell"/>
</dbReference>
<dbReference type="PANTHER" id="PTHR43394">
    <property type="entry name" value="ATP-DEPENDENT PERMEASE MDL1, MITOCHONDRIAL"/>
    <property type="match status" value="1"/>
</dbReference>
<dbReference type="SMART" id="SM00382">
    <property type="entry name" value="AAA"/>
    <property type="match status" value="1"/>
</dbReference>
<dbReference type="PROSITE" id="PS50929">
    <property type="entry name" value="ABC_TM1F"/>
    <property type="match status" value="1"/>
</dbReference>
<feature type="region of interest" description="Disordered" evidence="10">
    <location>
        <begin position="1"/>
        <end position="23"/>
    </location>
</feature>
<feature type="transmembrane region" description="Helical" evidence="11">
    <location>
        <begin position="153"/>
        <end position="176"/>
    </location>
</feature>
<dbReference type="SUPFAM" id="SSF90123">
    <property type="entry name" value="ABC transporter transmembrane region"/>
    <property type="match status" value="1"/>
</dbReference>
<dbReference type="Pfam" id="PF00664">
    <property type="entry name" value="ABC_membrane"/>
    <property type="match status" value="1"/>
</dbReference>
<gene>
    <name evidence="14" type="ORF">MPOR_51260</name>
</gene>
<feature type="compositionally biased region" description="Basic and acidic residues" evidence="10">
    <location>
        <begin position="380"/>
        <end position="411"/>
    </location>
</feature>
<dbReference type="SUPFAM" id="SSF52540">
    <property type="entry name" value="P-loop containing nucleoside triphosphate hydrolases"/>
    <property type="match status" value="1"/>
</dbReference>
<evidence type="ECO:0000256" key="2">
    <source>
        <dbReference type="ARBA" id="ARBA00022448"/>
    </source>
</evidence>
<evidence type="ECO:0000256" key="10">
    <source>
        <dbReference type="SAM" id="MobiDB-lite"/>
    </source>
</evidence>
<proteinExistence type="inferred from homology"/>